<dbReference type="Proteomes" id="UP000654913">
    <property type="component" value="Chromosome 8"/>
</dbReference>
<dbReference type="OrthoDB" id="2328924at2759"/>
<keyword evidence="2" id="KW-1185">Reference proteome</keyword>
<reference evidence="1" key="1">
    <citation type="submission" date="2021-01" db="EMBL/GenBank/DDBJ databases">
        <authorList>
            <consortium name="Aspergillus puulaauensis MK2 genome sequencing consortium"/>
            <person name="Kazuki M."/>
            <person name="Futagami T."/>
        </authorList>
    </citation>
    <scope>NUCLEOTIDE SEQUENCE</scope>
    <source>
        <strain evidence="1">MK2</strain>
    </source>
</reference>
<dbReference type="GeneID" id="64979715"/>
<organism evidence="1 2">
    <name type="scientific">Aspergillus puulaauensis</name>
    <dbReference type="NCBI Taxonomy" id="1220207"/>
    <lineage>
        <taxon>Eukaryota</taxon>
        <taxon>Fungi</taxon>
        <taxon>Dikarya</taxon>
        <taxon>Ascomycota</taxon>
        <taxon>Pezizomycotina</taxon>
        <taxon>Eurotiomycetes</taxon>
        <taxon>Eurotiomycetidae</taxon>
        <taxon>Eurotiales</taxon>
        <taxon>Aspergillaceae</taxon>
        <taxon>Aspergillus</taxon>
    </lineage>
</organism>
<accession>A0A7R7XZI9</accession>
<evidence type="ECO:0000313" key="2">
    <source>
        <dbReference type="Proteomes" id="UP000654913"/>
    </source>
</evidence>
<proteinExistence type="predicted"/>
<gene>
    <name evidence="1" type="ORF">APUU_80021A</name>
</gene>
<dbReference type="EMBL" id="AP024450">
    <property type="protein sequence ID" value="BCS29718.1"/>
    <property type="molecule type" value="Genomic_DNA"/>
</dbReference>
<evidence type="ECO:0000313" key="1">
    <source>
        <dbReference type="EMBL" id="BCS29718.1"/>
    </source>
</evidence>
<name>A0A7R7XZI9_9EURO</name>
<protein>
    <submittedName>
        <fullName evidence="1">Uncharacterized protein</fullName>
    </submittedName>
</protein>
<dbReference type="KEGG" id="apuu:APUU_80021A"/>
<dbReference type="AlphaFoldDB" id="A0A7R7XZI9"/>
<dbReference type="RefSeq" id="XP_041561904.1">
    <property type="nucleotide sequence ID" value="XM_041696255.1"/>
</dbReference>
<reference evidence="1" key="2">
    <citation type="submission" date="2021-02" db="EMBL/GenBank/DDBJ databases">
        <title>Aspergillus puulaauensis MK2 genome sequence.</title>
        <authorList>
            <person name="Futagami T."/>
            <person name="Mori K."/>
            <person name="Kadooka C."/>
            <person name="Tanaka T."/>
        </authorList>
    </citation>
    <scope>NUCLEOTIDE SEQUENCE</scope>
    <source>
        <strain evidence="1">MK2</strain>
    </source>
</reference>
<sequence length="141" mass="15853">MAPGRLASFIVEAPTSHSPVEWQHDEHMKATSNDIYGKCCLADLKSLNLESNFGVLDPENVGYLQPTSADTPLEIMHKRFQRDGYLFVKGCISKEASSIYREAYFNYMPPSGLLQEGSKPVDGVFSHKNSRKYLLPGNLRR</sequence>